<dbReference type="PROSITE" id="PS51352">
    <property type="entry name" value="THIOREDOXIN_2"/>
    <property type="match status" value="1"/>
</dbReference>
<keyword evidence="6" id="KW-0472">Membrane</keyword>
<feature type="compositionally biased region" description="Acidic residues" evidence="5">
    <location>
        <begin position="1"/>
        <end position="14"/>
    </location>
</feature>
<evidence type="ECO:0000256" key="3">
    <source>
        <dbReference type="ARBA" id="ARBA00023157"/>
    </source>
</evidence>
<dbReference type="Pfam" id="PF00578">
    <property type="entry name" value="AhpC-TSA"/>
    <property type="match status" value="1"/>
</dbReference>
<keyword evidence="2" id="KW-0201">Cytochrome c-type biogenesis</keyword>
<organism evidence="8">
    <name type="scientific">hydrothermal vent metagenome</name>
    <dbReference type="NCBI Taxonomy" id="652676"/>
    <lineage>
        <taxon>unclassified sequences</taxon>
        <taxon>metagenomes</taxon>
        <taxon>ecological metagenomes</taxon>
    </lineage>
</organism>
<sequence length="216" mass="23410">MSESDTSSESEPDGNAEPIDEPKQGRMGLVVSTLFVGAVVLFAMFASQFGQDKIITASPLIGRSAPATVLPYLERAGELSLADYEGDIIVLNFWASWCPPCRLEQPDLVRAADELTDLGVTFVGVLFNDDAGAGSRFLDTYGRSDRAHYVLDDKSRMAFDFGVIGLPETFFIDRNGIIQAKISGGVSYELLTATIEQMILGNTPDSVKTGELQTRD</sequence>
<feature type="domain" description="Thioredoxin" evidence="7">
    <location>
        <begin position="59"/>
        <end position="200"/>
    </location>
</feature>
<dbReference type="Gene3D" id="3.40.30.10">
    <property type="entry name" value="Glutaredoxin"/>
    <property type="match status" value="1"/>
</dbReference>
<dbReference type="GO" id="GO:0016209">
    <property type="term" value="F:antioxidant activity"/>
    <property type="evidence" value="ECO:0007669"/>
    <property type="project" value="InterPro"/>
</dbReference>
<dbReference type="InterPro" id="IPR017937">
    <property type="entry name" value="Thioredoxin_CS"/>
</dbReference>
<dbReference type="PANTHER" id="PTHR42852">
    <property type="entry name" value="THIOL:DISULFIDE INTERCHANGE PROTEIN DSBE"/>
    <property type="match status" value="1"/>
</dbReference>
<proteinExistence type="predicted"/>
<evidence type="ECO:0000256" key="4">
    <source>
        <dbReference type="ARBA" id="ARBA00023284"/>
    </source>
</evidence>
<keyword evidence="3" id="KW-1015">Disulfide bond</keyword>
<feature type="region of interest" description="Disordered" evidence="5">
    <location>
        <begin position="1"/>
        <end position="23"/>
    </location>
</feature>
<name>A0A3B0SCN9_9ZZZZ</name>
<evidence type="ECO:0000313" key="8">
    <source>
        <dbReference type="EMBL" id="VAV92795.1"/>
    </source>
</evidence>
<dbReference type="InterPro" id="IPR013766">
    <property type="entry name" value="Thioredoxin_domain"/>
</dbReference>
<dbReference type="PANTHER" id="PTHR42852:SF6">
    <property type="entry name" value="THIOL:DISULFIDE INTERCHANGE PROTEIN DSBE"/>
    <property type="match status" value="1"/>
</dbReference>
<dbReference type="GO" id="GO:0016491">
    <property type="term" value="F:oxidoreductase activity"/>
    <property type="evidence" value="ECO:0007669"/>
    <property type="project" value="InterPro"/>
</dbReference>
<dbReference type="AlphaFoldDB" id="A0A3B0SCN9"/>
<evidence type="ECO:0000256" key="6">
    <source>
        <dbReference type="SAM" id="Phobius"/>
    </source>
</evidence>
<dbReference type="InterPro" id="IPR000866">
    <property type="entry name" value="AhpC/TSA"/>
</dbReference>
<reference evidence="8" key="1">
    <citation type="submission" date="2018-06" db="EMBL/GenBank/DDBJ databases">
        <authorList>
            <person name="Zhirakovskaya E."/>
        </authorList>
    </citation>
    <scope>NUCLEOTIDE SEQUENCE</scope>
</reference>
<keyword evidence="4" id="KW-0676">Redox-active center</keyword>
<protein>
    <recommendedName>
        <fullName evidence="7">Thioredoxin domain-containing protein</fullName>
    </recommendedName>
</protein>
<dbReference type="SUPFAM" id="SSF52833">
    <property type="entry name" value="Thioredoxin-like"/>
    <property type="match status" value="1"/>
</dbReference>
<evidence type="ECO:0000256" key="1">
    <source>
        <dbReference type="ARBA" id="ARBA00004196"/>
    </source>
</evidence>
<dbReference type="PROSITE" id="PS00194">
    <property type="entry name" value="THIOREDOXIN_1"/>
    <property type="match status" value="1"/>
</dbReference>
<evidence type="ECO:0000256" key="5">
    <source>
        <dbReference type="SAM" id="MobiDB-lite"/>
    </source>
</evidence>
<evidence type="ECO:0000259" key="7">
    <source>
        <dbReference type="PROSITE" id="PS51352"/>
    </source>
</evidence>
<dbReference type="InterPro" id="IPR050553">
    <property type="entry name" value="Thioredoxin_ResA/DsbE_sf"/>
</dbReference>
<dbReference type="CDD" id="cd02966">
    <property type="entry name" value="TlpA_like_family"/>
    <property type="match status" value="1"/>
</dbReference>
<keyword evidence="6" id="KW-1133">Transmembrane helix</keyword>
<feature type="transmembrane region" description="Helical" evidence="6">
    <location>
        <begin position="27"/>
        <end position="46"/>
    </location>
</feature>
<comment type="subcellular location">
    <subcellularLocation>
        <location evidence="1">Cell envelope</location>
    </subcellularLocation>
</comment>
<gene>
    <name evidence="8" type="ORF">MNBD_ACTINO02-2988</name>
</gene>
<keyword evidence="6" id="KW-0812">Transmembrane</keyword>
<dbReference type="EMBL" id="UOEK01000031">
    <property type="protein sequence ID" value="VAV92795.1"/>
    <property type="molecule type" value="Genomic_DNA"/>
</dbReference>
<dbReference type="InterPro" id="IPR036249">
    <property type="entry name" value="Thioredoxin-like_sf"/>
</dbReference>
<dbReference type="GO" id="GO:0017004">
    <property type="term" value="P:cytochrome complex assembly"/>
    <property type="evidence" value="ECO:0007669"/>
    <property type="project" value="UniProtKB-KW"/>
</dbReference>
<dbReference type="GO" id="GO:0030313">
    <property type="term" value="C:cell envelope"/>
    <property type="evidence" value="ECO:0007669"/>
    <property type="project" value="UniProtKB-SubCell"/>
</dbReference>
<evidence type="ECO:0000256" key="2">
    <source>
        <dbReference type="ARBA" id="ARBA00022748"/>
    </source>
</evidence>
<accession>A0A3B0SCN9</accession>